<dbReference type="InterPro" id="IPR000515">
    <property type="entry name" value="MetI-like"/>
</dbReference>
<comment type="similarity">
    <text evidence="2">Belongs to the binding-protein-dependent transport system permease family. HisMQ subfamily.</text>
</comment>
<organism evidence="11 12">
    <name type="scientific">Corynebacterium vitaeruminis DSM 20294</name>
    <dbReference type="NCBI Taxonomy" id="1224164"/>
    <lineage>
        <taxon>Bacteria</taxon>
        <taxon>Bacillati</taxon>
        <taxon>Actinomycetota</taxon>
        <taxon>Actinomycetes</taxon>
        <taxon>Mycobacteriales</taxon>
        <taxon>Corynebacteriaceae</taxon>
        <taxon>Corynebacterium</taxon>
    </lineage>
</organism>
<dbReference type="STRING" id="1224164.B843_03895"/>
<dbReference type="PANTHER" id="PTHR30614:SF20">
    <property type="entry name" value="GLUTAMINE TRANSPORT SYSTEM PERMEASE PROTEIN GLNP"/>
    <property type="match status" value="1"/>
</dbReference>
<dbReference type="PROSITE" id="PS50928">
    <property type="entry name" value="ABC_TM1"/>
    <property type="match status" value="1"/>
</dbReference>
<keyword evidence="4" id="KW-1003">Cell membrane</keyword>
<keyword evidence="12" id="KW-1185">Reference proteome</keyword>
<dbReference type="PATRIC" id="fig|1224164.3.peg.770"/>
<evidence type="ECO:0000259" key="10">
    <source>
        <dbReference type="PROSITE" id="PS50928"/>
    </source>
</evidence>
<dbReference type="Gene3D" id="1.10.3720.10">
    <property type="entry name" value="MetI-like"/>
    <property type="match status" value="1"/>
</dbReference>
<keyword evidence="6" id="KW-0029">Amino-acid transport</keyword>
<dbReference type="HOGENOM" id="CLU_019602_1_1_11"/>
<evidence type="ECO:0000256" key="6">
    <source>
        <dbReference type="ARBA" id="ARBA00022970"/>
    </source>
</evidence>
<dbReference type="NCBIfam" id="TIGR01726">
    <property type="entry name" value="HEQRo_perm_3TM"/>
    <property type="match status" value="1"/>
</dbReference>
<dbReference type="GO" id="GO:0006865">
    <property type="term" value="P:amino acid transport"/>
    <property type="evidence" value="ECO:0007669"/>
    <property type="project" value="UniProtKB-KW"/>
</dbReference>
<keyword evidence="7 9" id="KW-1133">Transmembrane helix</keyword>
<dbReference type="Pfam" id="PF00528">
    <property type="entry name" value="BPD_transp_1"/>
    <property type="match status" value="1"/>
</dbReference>
<sequence>MLAQLWQDILTLLEDYGPTYGKGILSTLVLAIVATFFGCVIGFVCGMLQTIPHEKTDPVWKRVILWIVRAIIRVYVELFRGTPMILQAVFIFYGLPYFSNNAFQFTNLWAVSIAVVSINTGAYIAESVRGGIFSVDPGQMEGARAIGMTHVQAMRQVVLPQALRNILPQIGNNFIINIKDSSVMFIIGFSEFFSVHRMVSGAVFKYFPSATIEMLGYLTLTLVSSILLRWFERRLDGKDAYELHNAPGAKSEYELMNDDKLVMAAGNYTFPDKAERKGK</sequence>
<dbReference type="Proteomes" id="UP000019222">
    <property type="component" value="Chromosome"/>
</dbReference>
<evidence type="ECO:0000256" key="8">
    <source>
        <dbReference type="ARBA" id="ARBA00023136"/>
    </source>
</evidence>
<evidence type="ECO:0000313" key="11">
    <source>
        <dbReference type="EMBL" id="AHI22168.1"/>
    </source>
</evidence>
<keyword evidence="5 9" id="KW-0812">Transmembrane</keyword>
<evidence type="ECO:0000256" key="7">
    <source>
        <dbReference type="ARBA" id="ARBA00022989"/>
    </source>
</evidence>
<dbReference type="GO" id="GO:0043190">
    <property type="term" value="C:ATP-binding cassette (ABC) transporter complex"/>
    <property type="evidence" value="ECO:0007669"/>
    <property type="project" value="InterPro"/>
</dbReference>
<accession>W5Y6L8</accession>
<evidence type="ECO:0000256" key="3">
    <source>
        <dbReference type="ARBA" id="ARBA00022448"/>
    </source>
</evidence>
<dbReference type="PANTHER" id="PTHR30614">
    <property type="entry name" value="MEMBRANE COMPONENT OF AMINO ACID ABC TRANSPORTER"/>
    <property type="match status" value="1"/>
</dbReference>
<evidence type="ECO:0000256" key="5">
    <source>
        <dbReference type="ARBA" id="ARBA00022692"/>
    </source>
</evidence>
<dbReference type="InterPro" id="IPR035906">
    <property type="entry name" value="MetI-like_sf"/>
</dbReference>
<dbReference type="RefSeq" id="WP_025252211.1">
    <property type="nucleotide sequence ID" value="NZ_CP004353.1"/>
</dbReference>
<dbReference type="EMBL" id="CP004353">
    <property type="protein sequence ID" value="AHI22168.1"/>
    <property type="molecule type" value="Genomic_DNA"/>
</dbReference>
<dbReference type="SUPFAM" id="SSF161098">
    <property type="entry name" value="MetI-like"/>
    <property type="match status" value="1"/>
</dbReference>
<reference evidence="11 12" key="1">
    <citation type="submission" date="2013-02" db="EMBL/GenBank/DDBJ databases">
        <title>The complete genome sequence of Corynebacterium vitaeruminis DSM 20294.</title>
        <authorList>
            <person name="Ruckert C."/>
            <person name="Albersmeier A."/>
            <person name="Kalinowski J."/>
        </authorList>
    </citation>
    <scope>NUCLEOTIDE SEQUENCE [LARGE SCALE GENOMIC DNA]</scope>
    <source>
        <strain evidence="12">ATCC 10234</strain>
    </source>
</reference>
<keyword evidence="8 9" id="KW-0472">Membrane</keyword>
<dbReference type="eggNOG" id="COG0765">
    <property type="taxonomic scope" value="Bacteria"/>
</dbReference>
<evidence type="ECO:0000313" key="12">
    <source>
        <dbReference type="Proteomes" id="UP000019222"/>
    </source>
</evidence>
<name>W5Y6L8_9CORY</name>
<feature type="transmembrane region" description="Helical" evidence="9">
    <location>
        <begin position="24"/>
        <end position="47"/>
    </location>
</feature>
<feature type="domain" description="ABC transmembrane type-1" evidence="10">
    <location>
        <begin position="24"/>
        <end position="228"/>
    </location>
</feature>
<evidence type="ECO:0000256" key="4">
    <source>
        <dbReference type="ARBA" id="ARBA00022475"/>
    </source>
</evidence>
<comment type="subcellular location">
    <subcellularLocation>
        <location evidence="1 9">Cell membrane</location>
        <topology evidence="1 9">Multi-pass membrane protein</topology>
    </subcellularLocation>
</comment>
<feature type="transmembrane region" description="Helical" evidence="9">
    <location>
        <begin position="82"/>
        <end position="98"/>
    </location>
</feature>
<evidence type="ECO:0000256" key="1">
    <source>
        <dbReference type="ARBA" id="ARBA00004651"/>
    </source>
</evidence>
<feature type="transmembrane region" description="Helical" evidence="9">
    <location>
        <begin position="105"/>
        <end position="125"/>
    </location>
</feature>
<evidence type="ECO:0000256" key="9">
    <source>
        <dbReference type="RuleBase" id="RU363032"/>
    </source>
</evidence>
<proteinExistence type="inferred from homology"/>
<dbReference type="InterPro" id="IPR010065">
    <property type="entry name" value="AA_ABC_transptr_permease_3TM"/>
</dbReference>
<keyword evidence="3 9" id="KW-0813">Transport</keyword>
<evidence type="ECO:0000256" key="2">
    <source>
        <dbReference type="ARBA" id="ARBA00010072"/>
    </source>
</evidence>
<gene>
    <name evidence="11" type="ORF">B843_03895</name>
</gene>
<protein>
    <submittedName>
        <fullName evidence="11">Polar amino acid ABC transporter membrane subunit</fullName>
    </submittedName>
</protein>
<dbReference type="AlphaFoldDB" id="W5Y6L8"/>
<dbReference type="KEGG" id="cvt:B843_03895"/>
<feature type="transmembrane region" description="Helical" evidence="9">
    <location>
        <begin position="214"/>
        <end position="231"/>
    </location>
</feature>
<dbReference type="GO" id="GO:0022857">
    <property type="term" value="F:transmembrane transporter activity"/>
    <property type="evidence" value="ECO:0007669"/>
    <property type="project" value="InterPro"/>
</dbReference>
<dbReference type="CDD" id="cd06261">
    <property type="entry name" value="TM_PBP2"/>
    <property type="match status" value="1"/>
</dbReference>
<dbReference type="InterPro" id="IPR043429">
    <property type="entry name" value="ArtM/GltK/GlnP/TcyL/YhdX-like"/>
</dbReference>